<evidence type="ECO:0000256" key="2">
    <source>
        <dbReference type="ARBA" id="ARBA00022475"/>
    </source>
</evidence>
<evidence type="ECO:0000256" key="5">
    <source>
        <dbReference type="ARBA" id="ARBA00023136"/>
    </source>
</evidence>
<reference evidence="7 8" key="1">
    <citation type="submission" date="2017-07" db="EMBL/GenBank/DDBJ databases">
        <title>Draft Genome Sequences of Select Purple Nonsulfur Bacteria.</title>
        <authorList>
            <person name="Lasarre B."/>
            <person name="Mckinlay J.B."/>
        </authorList>
    </citation>
    <scope>NUCLEOTIDE SEQUENCE [LARGE SCALE GENOMIC DNA]</scope>
    <source>
        <strain evidence="7 8">DSM 11290</strain>
    </source>
</reference>
<gene>
    <name evidence="7" type="ORF">CH339_08640</name>
</gene>
<sequence length="207" mass="20829">MFDIGNLATIAAAFFVAAPSPGPATIAVASQSMSAGRKAGLVFGSGLAVGLAVWGVVAAAGMGAILQASTGALTAMKLLGGAYLLWLAYGSARSAARPRAAPTDMAKKPRAFLRGLLLNLSNPKAVFAWMAVLSLGLGDGSGTGQVVLATGTCMVLGGLIYATYAVVFSTQGAMDGYARARRWIDGVVSGLFAVAGIGLIRSAFARQ</sequence>
<dbReference type="Proteomes" id="UP000249299">
    <property type="component" value="Unassembled WGS sequence"/>
</dbReference>
<evidence type="ECO:0000256" key="1">
    <source>
        <dbReference type="ARBA" id="ARBA00004651"/>
    </source>
</evidence>
<evidence type="ECO:0000256" key="6">
    <source>
        <dbReference type="SAM" id="Phobius"/>
    </source>
</evidence>
<evidence type="ECO:0000256" key="3">
    <source>
        <dbReference type="ARBA" id="ARBA00022692"/>
    </source>
</evidence>
<comment type="caution">
    <text evidence="7">The sequence shown here is derived from an EMBL/GenBank/DDBJ whole genome shotgun (WGS) entry which is preliminary data.</text>
</comment>
<keyword evidence="3 6" id="KW-0812">Transmembrane</keyword>
<comment type="subcellular location">
    <subcellularLocation>
        <location evidence="1">Cell membrane</location>
        <topology evidence="1">Multi-pass membrane protein</topology>
    </subcellularLocation>
</comment>
<evidence type="ECO:0000313" key="7">
    <source>
        <dbReference type="EMBL" id="RAI27958.1"/>
    </source>
</evidence>
<dbReference type="AlphaFoldDB" id="A0A327JXZ2"/>
<keyword evidence="2" id="KW-1003">Cell membrane</keyword>
<accession>A0A327JXZ2</accession>
<dbReference type="OrthoDB" id="7659099at2"/>
<dbReference type="PANTHER" id="PTHR30086">
    <property type="entry name" value="ARGININE EXPORTER PROTEIN ARGO"/>
    <property type="match status" value="1"/>
</dbReference>
<organism evidence="7 8">
    <name type="scientific">Rhodobium orientis</name>
    <dbReference type="NCBI Taxonomy" id="34017"/>
    <lineage>
        <taxon>Bacteria</taxon>
        <taxon>Pseudomonadati</taxon>
        <taxon>Pseudomonadota</taxon>
        <taxon>Alphaproteobacteria</taxon>
        <taxon>Hyphomicrobiales</taxon>
        <taxon>Rhodobiaceae</taxon>
        <taxon>Rhodobium</taxon>
    </lineage>
</organism>
<dbReference type="InterPro" id="IPR001123">
    <property type="entry name" value="LeuE-type"/>
</dbReference>
<evidence type="ECO:0000313" key="8">
    <source>
        <dbReference type="Proteomes" id="UP000249299"/>
    </source>
</evidence>
<keyword evidence="5 6" id="KW-0472">Membrane</keyword>
<proteinExistence type="predicted"/>
<name>A0A327JXZ2_9HYPH</name>
<dbReference type="PANTHER" id="PTHR30086:SF20">
    <property type="entry name" value="ARGININE EXPORTER PROTEIN ARGO-RELATED"/>
    <property type="match status" value="1"/>
</dbReference>
<dbReference type="Pfam" id="PF01810">
    <property type="entry name" value="LysE"/>
    <property type="match status" value="1"/>
</dbReference>
<feature type="transmembrane region" description="Helical" evidence="6">
    <location>
        <begin position="39"/>
        <end position="66"/>
    </location>
</feature>
<dbReference type="EMBL" id="NPEV01000013">
    <property type="protein sequence ID" value="RAI27958.1"/>
    <property type="molecule type" value="Genomic_DNA"/>
</dbReference>
<feature type="transmembrane region" description="Helical" evidence="6">
    <location>
        <begin position="78"/>
        <end position="96"/>
    </location>
</feature>
<protein>
    <submittedName>
        <fullName evidence="7">Lysine transporter LysE</fullName>
    </submittedName>
</protein>
<keyword evidence="4 6" id="KW-1133">Transmembrane helix</keyword>
<evidence type="ECO:0000256" key="4">
    <source>
        <dbReference type="ARBA" id="ARBA00022989"/>
    </source>
</evidence>
<feature type="transmembrane region" description="Helical" evidence="6">
    <location>
        <begin position="187"/>
        <end position="204"/>
    </location>
</feature>
<feature type="transmembrane region" description="Helical" evidence="6">
    <location>
        <begin position="146"/>
        <end position="167"/>
    </location>
</feature>
<dbReference type="GO" id="GO:0015171">
    <property type="term" value="F:amino acid transmembrane transporter activity"/>
    <property type="evidence" value="ECO:0007669"/>
    <property type="project" value="TreeGrafter"/>
</dbReference>
<keyword evidence="8" id="KW-1185">Reference proteome</keyword>
<dbReference type="RefSeq" id="WP_111433944.1">
    <property type="nucleotide sequence ID" value="NZ_JACIGG010000004.1"/>
</dbReference>
<dbReference type="GO" id="GO:0005886">
    <property type="term" value="C:plasma membrane"/>
    <property type="evidence" value="ECO:0007669"/>
    <property type="project" value="UniProtKB-SubCell"/>
</dbReference>
<feature type="transmembrane region" description="Helical" evidence="6">
    <location>
        <begin position="116"/>
        <end position="137"/>
    </location>
</feature>